<dbReference type="Proteomes" id="UP000198793">
    <property type="component" value="Unassembled WGS sequence"/>
</dbReference>
<name>A0A1H0LWT8_9HYPH</name>
<sequence length="369" mass="40274">MDQIATPPPLPLSATTRFPVVDPAALIAEACRLYAEFGEVAAEGGRGRIETVFGRTHFETVASGELLARVEASDAVNLAYVKMGLAETVAQCLADAAPSIRWDGDDAGLRVPPFFREMRVASARPIAPRMRRIRLAGENLARFGENGLHVRLLFPPAGREPLWPHLREDGRIAWPCDEDRLETRVYTIRRMDAAAGWVDVDIVIHEGDQTPGSAFALGAQPGDRVGMTGPGGGEAPLDRPLFLFGDETALPAIARILEMLPEGVPARAVIEVDGPEDELPLASRPGIETRWLHRAGRPAGTAGLLPQAVRACDLDALGEDAFIWAAGEFSDFRAMRAHLRTERRWPREHHLVVSYWRRGSSGNDPLPTD</sequence>
<dbReference type="STRING" id="1166073.SAMN05192530_11189"/>
<dbReference type="InterPro" id="IPR039374">
    <property type="entry name" value="SIP_fam"/>
</dbReference>
<dbReference type="Pfam" id="PF04954">
    <property type="entry name" value="SIP"/>
    <property type="match status" value="1"/>
</dbReference>
<dbReference type="PANTHER" id="PTHR30157">
    <property type="entry name" value="FERRIC REDUCTASE, NADPH-DEPENDENT"/>
    <property type="match status" value="1"/>
</dbReference>
<keyword evidence="4" id="KW-1185">Reference proteome</keyword>
<evidence type="ECO:0000259" key="2">
    <source>
        <dbReference type="PROSITE" id="PS51384"/>
    </source>
</evidence>
<dbReference type="Gene3D" id="2.40.30.10">
    <property type="entry name" value="Translation factors"/>
    <property type="match status" value="1"/>
</dbReference>
<dbReference type="OrthoDB" id="9814826at2"/>
<comment type="similarity">
    <text evidence="1">Belongs to the SIP oxidoreductase family.</text>
</comment>
<dbReference type="SUPFAM" id="SSF63380">
    <property type="entry name" value="Riboflavin synthase domain-like"/>
    <property type="match status" value="1"/>
</dbReference>
<dbReference type="AlphaFoldDB" id="A0A1H0LWT8"/>
<organism evidence="3 4">
    <name type="scientific">Aureimonas jatrophae</name>
    <dbReference type="NCBI Taxonomy" id="1166073"/>
    <lineage>
        <taxon>Bacteria</taxon>
        <taxon>Pseudomonadati</taxon>
        <taxon>Pseudomonadota</taxon>
        <taxon>Alphaproteobacteria</taxon>
        <taxon>Hyphomicrobiales</taxon>
        <taxon>Aurantimonadaceae</taxon>
        <taxon>Aureimonas</taxon>
    </lineage>
</organism>
<dbReference type="InterPro" id="IPR007037">
    <property type="entry name" value="SIP_rossman_dom"/>
</dbReference>
<dbReference type="Gene3D" id="3.40.50.80">
    <property type="entry name" value="Nucleotide-binding domain of ferredoxin-NADP reductase (FNR) module"/>
    <property type="match status" value="1"/>
</dbReference>
<evidence type="ECO:0000313" key="3">
    <source>
        <dbReference type="EMBL" id="SDO72543.1"/>
    </source>
</evidence>
<dbReference type="CDD" id="cd06193">
    <property type="entry name" value="siderophore_interacting"/>
    <property type="match status" value="1"/>
</dbReference>
<protein>
    <submittedName>
        <fullName evidence="3">NADPH-dependent ferric siderophore reductase, contains FAD-binding and SIP domains</fullName>
    </submittedName>
</protein>
<dbReference type="RefSeq" id="WP_090676446.1">
    <property type="nucleotide sequence ID" value="NZ_FNIT01000011.1"/>
</dbReference>
<dbReference type="EMBL" id="FNIT01000011">
    <property type="protein sequence ID" value="SDO72543.1"/>
    <property type="molecule type" value="Genomic_DNA"/>
</dbReference>
<dbReference type="InterPro" id="IPR017938">
    <property type="entry name" value="Riboflavin_synthase-like_b-brl"/>
</dbReference>
<dbReference type="PANTHER" id="PTHR30157:SF0">
    <property type="entry name" value="NADPH-DEPENDENT FERRIC-CHELATE REDUCTASE"/>
    <property type="match status" value="1"/>
</dbReference>
<evidence type="ECO:0000313" key="4">
    <source>
        <dbReference type="Proteomes" id="UP000198793"/>
    </source>
</evidence>
<dbReference type="PROSITE" id="PS51384">
    <property type="entry name" value="FAD_FR"/>
    <property type="match status" value="1"/>
</dbReference>
<dbReference type="InterPro" id="IPR017927">
    <property type="entry name" value="FAD-bd_FR_type"/>
</dbReference>
<dbReference type="InterPro" id="IPR039261">
    <property type="entry name" value="FNR_nucleotide-bd"/>
</dbReference>
<dbReference type="InterPro" id="IPR013113">
    <property type="entry name" value="SIP_FAD-bd"/>
</dbReference>
<proteinExistence type="inferred from homology"/>
<accession>A0A1H0LWT8</accession>
<evidence type="ECO:0000256" key="1">
    <source>
        <dbReference type="ARBA" id="ARBA00035644"/>
    </source>
</evidence>
<dbReference type="Pfam" id="PF08021">
    <property type="entry name" value="FAD_binding_9"/>
    <property type="match status" value="1"/>
</dbReference>
<gene>
    <name evidence="3" type="ORF">SAMN05192530_11189</name>
</gene>
<feature type="domain" description="FAD-binding FR-type" evidence="2">
    <location>
        <begin position="113"/>
        <end position="237"/>
    </location>
</feature>
<reference evidence="3 4" key="1">
    <citation type="submission" date="2016-10" db="EMBL/GenBank/DDBJ databases">
        <authorList>
            <person name="de Groot N.N."/>
        </authorList>
    </citation>
    <scope>NUCLEOTIDE SEQUENCE [LARGE SCALE GENOMIC DNA]</scope>
    <source>
        <strain evidence="4">L7-484,KACC 16230,DSM 25025</strain>
    </source>
</reference>
<dbReference type="GO" id="GO:0016491">
    <property type="term" value="F:oxidoreductase activity"/>
    <property type="evidence" value="ECO:0007669"/>
    <property type="project" value="InterPro"/>
</dbReference>